<dbReference type="Proteomes" id="UP000192796">
    <property type="component" value="Unassembled WGS sequence"/>
</dbReference>
<evidence type="ECO:0000313" key="1">
    <source>
        <dbReference type="EMBL" id="OQP65453.1"/>
    </source>
</evidence>
<sequence>MITLNWKPYEVLGCDYYYTFYEEKFICIKADYVLDGVVTDSDFIFEVTVDQMDPKTKEAILQQMIHLFPELELIKIKKALRYHTT</sequence>
<dbReference type="RefSeq" id="WP_081146298.1">
    <property type="nucleotide sequence ID" value="NZ_LVYD01000024.1"/>
</dbReference>
<reference evidence="1 2" key="1">
    <citation type="submission" date="2016-03" db="EMBL/GenBank/DDBJ databases">
        <title>Niastella vici sp. nov., isolated from farmland soil.</title>
        <authorList>
            <person name="Chen L."/>
            <person name="Wang D."/>
            <person name="Yang S."/>
            <person name="Wang G."/>
        </authorList>
    </citation>
    <scope>NUCLEOTIDE SEQUENCE [LARGE SCALE GENOMIC DNA]</scope>
    <source>
        <strain evidence="1 2">DJ57</strain>
    </source>
</reference>
<dbReference type="EMBL" id="LVYD01000024">
    <property type="protein sequence ID" value="OQP65453.1"/>
    <property type="molecule type" value="Genomic_DNA"/>
</dbReference>
<dbReference type="STRING" id="1703345.A3860_17465"/>
<evidence type="ECO:0000313" key="2">
    <source>
        <dbReference type="Proteomes" id="UP000192796"/>
    </source>
</evidence>
<dbReference type="AlphaFoldDB" id="A0A1V9G4A7"/>
<keyword evidence="2" id="KW-1185">Reference proteome</keyword>
<organism evidence="1 2">
    <name type="scientific">Niastella vici</name>
    <dbReference type="NCBI Taxonomy" id="1703345"/>
    <lineage>
        <taxon>Bacteria</taxon>
        <taxon>Pseudomonadati</taxon>
        <taxon>Bacteroidota</taxon>
        <taxon>Chitinophagia</taxon>
        <taxon>Chitinophagales</taxon>
        <taxon>Chitinophagaceae</taxon>
        <taxon>Niastella</taxon>
    </lineage>
</organism>
<name>A0A1V9G4A7_9BACT</name>
<comment type="caution">
    <text evidence="1">The sequence shown here is derived from an EMBL/GenBank/DDBJ whole genome shotgun (WGS) entry which is preliminary data.</text>
</comment>
<proteinExistence type="predicted"/>
<accession>A0A1V9G4A7</accession>
<protein>
    <submittedName>
        <fullName evidence="1">Uncharacterized protein</fullName>
    </submittedName>
</protein>
<gene>
    <name evidence="1" type="ORF">A3860_17465</name>
</gene>